<sequence>MHSFTRLTVFLCGLWAVTLLYGEMVAYWAAFWTCSWPQPRASSSFPVSMTDHYVTVAVLADPQ</sequence>
<comment type="caution">
    <text evidence="1">The sequence shown here is derived from an EMBL/GenBank/DDBJ whole genome shotgun (WGS) entry which is preliminary data.</text>
</comment>
<gene>
    <name evidence="1" type="ORF">B296_00006566</name>
</gene>
<dbReference type="EMBL" id="AMZH03000600">
    <property type="protein sequence ID" value="RRT82913.1"/>
    <property type="molecule type" value="Genomic_DNA"/>
</dbReference>
<dbReference type="Proteomes" id="UP000287651">
    <property type="component" value="Unassembled WGS sequence"/>
</dbReference>
<evidence type="ECO:0000313" key="1">
    <source>
        <dbReference type="EMBL" id="RRT82913.1"/>
    </source>
</evidence>
<organism evidence="1 2">
    <name type="scientific">Ensete ventricosum</name>
    <name type="common">Abyssinian banana</name>
    <name type="synonym">Musa ensete</name>
    <dbReference type="NCBI Taxonomy" id="4639"/>
    <lineage>
        <taxon>Eukaryota</taxon>
        <taxon>Viridiplantae</taxon>
        <taxon>Streptophyta</taxon>
        <taxon>Embryophyta</taxon>
        <taxon>Tracheophyta</taxon>
        <taxon>Spermatophyta</taxon>
        <taxon>Magnoliopsida</taxon>
        <taxon>Liliopsida</taxon>
        <taxon>Zingiberales</taxon>
        <taxon>Musaceae</taxon>
        <taxon>Ensete</taxon>
    </lineage>
</organism>
<proteinExistence type="predicted"/>
<feature type="non-terminal residue" evidence="1">
    <location>
        <position position="63"/>
    </location>
</feature>
<protein>
    <submittedName>
        <fullName evidence="1">Uncharacterized protein</fullName>
    </submittedName>
</protein>
<reference evidence="1 2" key="1">
    <citation type="journal article" date="2014" name="Agronomy (Basel)">
        <title>A Draft Genome Sequence for Ensete ventricosum, the Drought-Tolerant Tree Against Hunger.</title>
        <authorList>
            <person name="Harrison J."/>
            <person name="Moore K.A."/>
            <person name="Paszkiewicz K."/>
            <person name="Jones T."/>
            <person name="Grant M."/>
            <person name="Ambacheew D."/>
            <person name="Muzemil S."/>
            <person name="Studholme D.J."/>
        </authorList>
    </citation>
    <scope>NUCLEOTIDE SEQUENCE [LARGE SCALE GENOMIC DNA]</scope>
</reference>
<evidence type="ECO:0000313" key="2">
    <source>
        <dbReference type="Proteomes" id="UP000287651"/>
    </source>
</evidence>
<accession>A0A427B359</accession>
<dbReference type="AlphaFoldDB" id="A0A427B359"/>
<name>A0A427B359_ENSVE</name>